<dbReference type="EMBL" id="QNUE01000004">
    <property type="protein sequence ID" value="REC68003.1"/>
    <property type="molecule type" value="Genomic_DNA"/>
</dbReference>
<reference evidence="1 2" key="1">
    <citation type="journal article" date="2007" name="Int. J. Syst. Evol. Microbiol.">
        <title>Chryseobacterium flavum sp. nov., isolated from polluted soil.</title>
        <authorList>
            <person name="Zhou Y."/>
            <person name="Dong J."/>
            <person name="Wang X."/>
            <person name="Huang X."/>
            <person name="Zhang K.Y."/>
            <person name="Zhang Y.Q."/>
            <person name="Guo Y.F."/>
            <person name="Lai R."/>
            <person name="Li W.J."/>
        </authorList>
    </citation>
    <scope>NUCLEOTIDE SEQUENCE [LARGE SCALE GENOMIC DNA]</scope>
    <source>
        <strain evidence="1 2">KCTC 12877</strain>
    </source>
</reference>
<protein>
    <recommendedName>
        <fullName evidence="3">Lipoprotein</fullName>
    </recommendedName>
</protein>
<name>A0A3D9CQD8_9FLAO</name>
<keyword evidence="2" id="KW-1185">Reference proteome</keyword>
<dbReference type="RefSeq" id="WP_123873660.1">
    <property type="nucleotide sequence ID" value="NZ_CBCRVL010000017.1"/>
</dbReference>
<dbReference type="Proteomes" id="UP000256769">
    <property type="component" value="Unassembled WGS sequence"/>
</dbReference>
<gene>
    <name evidence="1" type="ORF">DRF59_06750</name>
</gene>
<dbReference type="AlphaFoldDB" id="A0A3D9CQD8"/>
<accession>A0A3D9CQD8</accession>
<proteinExistence type="predicted"/>
<comment type="caution">
    <text evidence="1">The sequence shown here is derived from an EMBL/GenBank/DDBJ whole genome shotgun (WGS) entry which is preliminary data.</text>
</comment>
<evidence type="ECO:0000313" key="1">
    <source>
        <dbReference type="EMBL" id="REC68003.1"/>
    </source>
</evidence>
<evidence type="ECO:0000313" key="2">
    <source>
        <dbReference type="Proteomes" id="UP000256769"/>
    </source>
</evidence>
<evidence type="ECO:0008006" key="3">
    <source>
        <dbReference type="Google" id="ProtNLM"/>
    </source>
</evidence>
<sequence>MNRLFTFSFLVVFIVSCSSNGRGELEINWGIVGLLSFIALGYFLSKKERRAEDETRNLNEQVRNQRGNPLTQKLVFNYSKIKFTHEITFKPIQIATAEVYKDRFEITIYPYSAYSGTYVIVKSQKQGDGILNTVVKVDGGNFSQYNSQKPCFVHISERANILKIYDENRIGIILKF</sequence>
<organism evidence="1 2">
    <name type="scientific">Chryseobacterium flavum</name>
    <dbReference type="NCBI Taxonomy" id="415851"/>
    <lineage>
        <taxon>Bacteria</taxon>
        <taxon>Pseudomonadati</taxon>
        <taxon>Bacteroidota</taxon>
        <taxon>Flavobacteriia</taxon>
        <taxon>Flavobacteriales</taxon>
        <taxon>Weeksellaceae</taxon>
        <taxon>Chryseobacterium group</taxon>
        <taxon>Chryseobacterium</taxon>
    </lineage>
</organism>
<dbReference type="OrthoDB" id="1248184at2"/>
<dbReference type="PROSITE" id="PS51257">
    <property type="entry name" value="PROKAR_LIPOPROTEIN"/>
    <property type="match status" value="1"/>
</dbReference>